<evidence type="ECO:0000313" key="3">
    <source>
        <dbReference type="EMBL" id="SEP64682.1"/>
    </source>
</evidence>
<feature type="domain" description="Peptidase M16 N-terminal" evidence="1">
    <location>
        <begin position="32"/>
        <end position="174"/>
    </location>
</feature>
<dbReference type="InterPro" id="IPR007863">
    <property type="entry name" value="Peptidase_M16_C"/>
</dbReference>
<dbReference type="AlphaFoldDB" id="A0A1H8ZJT4"/>
<name>A0A1H8ZJT4_9HYPH</name>
<dbReference type="OrthoDB" id="9811314at2"/>
<sequence>MNSPAHGLPHRTGSVTVQEVTSPGGLSAWLVEDYTVPIVTVNIAFRGGAAQEPKEKSGLTNMVSALLDEGAGDLDSQAFQMRLADLNINLSFDAGQDTFHGNLRTLKLNEDAAFDMLRLAITQPRFDAEPLERIRNQMLSNLRSAETEPHEIASKAWWESLFAEHPYGRQTHGTPETVAAIDAEDCRLIHRRLLARDNLYVVVVGAIDAASLGRQLDHVFGDLPAASQLTHAGFVTPTAGQVLHLPLSVPQTTIHIGGAGINRDDPDFMAAYVANHIIGGGTFSSRMFKEVREKRGLSYSVGTGLVPLEHSGAWIGSAATRTDKARTAIDVMLEQAGDVAASGPTDEELAKAKQYLIGNYALRFDASQKIARQLIHIYLDRLGVDYINRRNQLIRDLTHEDVKRAASRVFGGPVTIVTVGEQAP</sequence>
<dbReference type="InterPro" id="IPR011765">
    <property type="entry name" value="Pept_M16_N"/>
</dbReference>
<evidence type="ECO:0000313" key="4">
    <source>
        <dbReference type="Proteomes" id="UP000199647"/>
    </source>
</evidence>
<dbReference type="Pfam" id="PF00675">
    <property type="entry name" value="Peptidase_M16"/>
    <property type="match status" value="1"/>
</dbReference>
<dbReference type="STRING" id="1855383.SAMN05216548_101175"/>
<keyword evidence="4" id="KW-1185">Reference proteome</keyword>
<dbReference type="PANTHER" id="PTHR11851:SF224">
    <property type="entry name" value="PROCESSING PROTEASE"/>
    <property type="match status" value="1"/>
</dbReference>
<keyword evidence="3" id="KW-0645">Protease</keyword>
<accession>A0A1H8ZJT4</accession>
<dbReference type="Pfam" id="PF05193">
    <property type="entry name" value="Peptidase_M16_C"/>
    <property type="match status" value="1"/>
</dbReference>
<dbReference type="RefSeq" id="WP_092494703.1">
    <property type="nucleotide sequence ID" value="NZ_FOFG01000001.1"/>
</dbReference>
<dbReference type="Proteomes" id="UP000199647">
    <property type="component" value="Unassembled WGS sequence"/>
</dbReference>
<dbReference type="EMBL" id="FOFG01000001">
    <property type="protein sequence ID" value="SEP64682.1"/>
    <property type="molecule type" value="Genomic_DNA"/>
</dbReference>
<keyword evidence="3" id="KW-0378">Hydrolase</keyword>
<reference evidence="3 4" key="1">
    <citation type="submission" date="2016-10" db="EMBL/GenBank/DDBJ databases">
        <authorList>
            <person name="de Groot N.N."/>
        </authorList>
    </citation>
    <scope>NUCLEOTIDE SEQUENCE [LARGE SCALE GENOMIC DNA]</scope>
    <source>
        <strain evidence="3 4">A52C2</strain>
    </source>
</reference>
<organism evidence="3 4">
    <name type="scientific">Faunimonas pinastri</name>
    <dbReference type="NCBI Taxonomy" id="1855383"/>
    <lineage>
        <taxon>Bacteria</taxon>
        <taxon>Pseudomonadati</taxon>
        <taxon>Pseudomonadota</taxon>
        <taxon>Alphaproteobacteria</taxon>
        <taxon>Hyphomicrobiales</taxon>
        <taxon>Afifellaceae</taxon>
        <taxon>Faunimonas</taxon>
    </lineage>
</organism>
<dbReference type="Gene3D" id="3.30.830.10">
    <property type="entry name" value="Metalloenzyme, LuxS/M16 peptidase-like"/>
    <property type="match status" value="2"/>
</dbReference>
<dbReference type="GO" id="GO:0006508">
    <property type="term" value="P:proteolysis"/>
    <property type="evidence" value="ECO:0007669"/>
    <property type="project" value="UniProtKB-KW"/>
</dbReference>
<dbReference type="GO" id="GO:0008233">
    <property type="term" value="F:peptidase activity"/>
    <property type="evidence" value="ECO:0007669"/>
    <property type="project" value="UniProtKB-KW"/>
</dbReference>
<proteinExistence type="predicted"/>
<dbReference type="InterPro" id="IPR011249">
    <property type="entry name" value="Metalloenz_LuxS/M16"/>
</dbReference>
<evidence type="ECO:0000259" key="2">
    <source>
        <dbReference type="Pfam" id="PF05193"/>
    </source>
</evidence>
<gene>
    <name evidence="3" type="ORF">SAMN05216548_101175</name>
</gene>
<dbReference type="PANTHER" id="PTHR11851">
    <property type="entry name" value="METALLOPROTEASE"/>
    <property type="match status" value="1"/>
</dbReference>
<dbReference type="InterPro" id="IPR050361">
    <property type="entry name" value="MPP/UQCRC_Complex"/>
</dbReference>
<protein>
    <submittedName>
        <fullName evidence="3">Zinc protease</fullName>
    </submittedName>
</protein>
<evidence type="ECO:0000259" key="1">
    <source>
        <dbReference type="Pfam" id="PF00675"/>
    </source>
</evidence>
<dbReference type="GO" id="GO:0046872">
    <property type="term" value="F:metal ion binding"/>
    <property type="evidence" value="ECO:0007669"/>
    <property type="project" value="InterPro"/>
</dbReference>
<feature type="domain" description="Peptidase M16 C-terminal" evidence="2">
    <location>
        <begin position="181"/>
        <end position="355"/>
    </location>
</feature>
<dbReference type="SUPFAM" id="SSF63411">
    <property type="entry name" value="LuxS/MPP-like metallohydrolase"/>
    <property type="match status" value="2"/>
</dbReference>